<feature type="region of interest" description="Disordered" evidence="1">
    <location>
        <begin position="173"/>
        <end position="252"/>
    </location>
</feature>
<dbReference type="EMBL" id="JBHSIV010000067">
    <property type="protein sequence ID" value="MFC5066290.1"/>
    <property type="molecule type" value="Genomic_DNA"/>
</dbReference>
<proteinExistence type="predicted"/>
<keyword evidence="3" id="KW-1185">Reference proteome</keyword>
<evidence type="ECO:0000256" key="1">
    <source>
        <dbReference type="SAM" id="MobiDB-lite"/>
    </source>
</evidence>
<organism evidence="2 3">
    <name type="scientific">Actinomycetospora atypica</name>
    <dbReference type="NCBI Taxonomy" id="1290095"/>
    <lineage>
        <taxon>Bacteria</taxon>
        <taxon>Bacillati</taxon>
        <taxon>Actinomycetota</taxon>
        <taxon>Actinomycetes</taxon>
        <taxon>Pseudonocardiales</taxon>
        <taxon>Pseudonocardiaceae</taxon>
        <taxon>Actinomycetospora</taxon>
    </lineage>
</organism>
<reference evidence="3" key="1">
    <citation type="journal article" date="2019" name="Int. J. Syst. Evol. Microbiol.">
        <title>The Global Catalogue of Microorganisms (GCM) 10K type strain sequencing project: providing services to taxonomists for standard genome sequencing and annotation.</title>
        <authorList>
            <consortium name="The Broad Institute Genomics Platform"/>
            <consortium name="The Broad Institute Genome Sequencing Center for Infectious Disease"/>
            <person name="Wu L."/>
            <person name="Ma J."/>
        </authorList>
    </citation>
    <scope>NUCLEOTIDE SEQUENCE [LARGE SCALE GENOMIC DNA]</scope>
    <source>
        <strain evidence="3">CGMCC 4.7093</strain>
    </source>
</reference>
<name>A0ABV9YTX7_9PSEU</name>
<feature type="compositionally biased region" description="Polar residues" evidence="1">
    <location>
        <begin position="425"/>
        <end position="434"/>
    </location>
</feature>
<evidence type="ECO:0000313" key="2">
    <source>
        <dbReference type="EMBL" id="MFC5066290.1"/>
    </source>
</evidence>
<comment type="caution">
    <text evidence="2">The sequence shown here is derived from an EMBL/GenBank/DDBJ whole genome shotgun (WGS) entry which is preliminary data.</text>
</comment>
<protein>
    <submittedName>
        <fullName evidence="2">Uncharacterized protein</fullName>
    </submittedName>
</protein>
<evidence type="ECO:0000313" key="3">
    <source>
        <dbReference type="Proteomes" id="UP001595947"/>
    </source>
</evidence>
<gene>
    <name evidence="2" type="ORF">ACFPBZ_29065</name>
</gene>
<accession>A0ABV9YTX7</accession>
<feature type="region of interest" description="Disordered" evidence="1">
    <location>
        <begin position="104"/>
        <end position="129"/>
    </location>
</feature>
<dbReference type="RefSeq" id="WP_378039596.1">
    <property type="nucleotide sequence ID" value="NZ_JBHSIV010000067.1"/>
</dbReference>
<sequence>MLLVAPDPRHGISPARIGRVRSLLDGLPAPGIAVALPGGPDGVLDALVLRPDGVLGLVPAAERVPVPTSAAGPASAGGGGSQERAAAEIDRLLALADPVPTAPRQVVPVGAAPSRRPAHDDPERTDEDQGVGIATAARLVLTASAGPVVLDAAEVRRLLAVWRLAEFAPTDADLVTAGFPPGPPGPVPTARTSDRSNPGGPLARPATAALPIGAAETPRSGLPEGLPPAAEDSPRLGLPDGGSGPRRRRDRRVRREVSLPAWVSTWRGLSVAAAITFVVALGVAVLVVRATSPVPEEIAAEPVRVVDGVSWTQRVVTTEPTCEGHAYGLAVQFLRERPCVQLDRTLWTADADGTPVVAAVAVVHMRDAASAAALKSLIDSSGTGNVADLLREGRGYPGAPAGLTDAGYSATQLGETVAIAETDATDSSSPSESTLDGLARSTLVLRP</sequence>
<feature type="region of interest" description="Disordered" evidence="1">
    <location>
        <begin position="422"/>
        <end position="447"/>
    </location>
</feature>
<dbReference type="Proteomes" id="UP001595947">
    <property type="component" value="Unassembled WGS sequence"/>
</dbReference>